<feature type="domain" description="PAC" evidence="9">
    <location>
        <begin position="107"/>
        <end position="159"/>
    </location>
</feature>
<dbReference type="InterPro" id="IPR036890">
    <property type="entry name" value="HATPase_C_sf"/>
</dbReference>
<evidence type="ECO:0000259" key="9">
    <source>
        <dbReference type="PROSITE" id="PS50113"/>
    </source>
</evidence>
<dbReference type="SUPFAM" id="SSF55874">
    <property type="entry name" value="ATPase domain of HSP90 chaperone/DNA topoisomerase II/histidine kinase"/>
    <property type="match status" value="1"/>
</dbReference>
<keyword evidence="4" id="KW-0808">Transferase</keyword>
<dbReference type="InterPro" id="IPR052162">
    <property type="entry name" value="Sensor_kinase/Photoreceptor"/>
</dbReference>
<evidence type="ECO:0000313" key="11">
    <source>
        <dbReference type="Proteomes" id="UP000242415"/>
    </source>
</evidence>
<dbReference type="CDD" id="cd00130">
    <property type="entry name" value="PAS"/>
    <property type="match status" value="2"/>
</dbReference>
<evidence type="ECO:0000256" key="5">
    <source>
        <dbReference type="ARBA" id="ARBA00022777"/>
    </source>
</evidence>
<dbReference type="STRING" id="405436.SAMN05444365_106136"/>
<dbReference type="AlphaFoldDB" id="A0A1H3QTZ5"/>
<dbReference type="SMART" id="SM00086">
    <property type="entry name" value="PAC"/>
    <property type="match status" value="2"/>
</dbReference>
<accession>A0A1H3QTZ5</accession>
<dbReference type="Gene3D" id="3.30.565.10">
    <property type="entry name" value="Histidine kinase-like ATPase, C-terminal domain"/>
    <property type="match status" value="1"/>
</dbReference>
<dbReference type="GO" id="GO:0004673">
    <property type="term" value="F:protein histidine kinase activity"/>
    <property type="evidence" value="ECO:0007669"/>
    <property type="project" value="UniProtKB-EC"/>
</dbReference>
<dbReference type="Pfam" id="PF02518">
    <property type="entry name" value="HATPase_c"/>
    <property type="match status" value="1"/>
</dbReference>
<dbReference type="InterPro" id="IPR005467">
    <property type="entry name" value="His_kinase_dom"/>
</dbReference>
<evidence type="ECO:0000259" key="8">
    <source>
        <dbReference type="PROSITE" id="PS50112"/>
    </source>
</evidence>
<dbReference type="InterPro" id="IPR035965">
    <property type="entry name" value="PAS-like_dom_sf"/>
</dbReference>
<keyword evidence="5" id="KW-0418">Kinase</keyword>
<dbReference type="InterPro" id="IPR000014">
    <property type="entry name" value="PAS"/>
</dbReference>
<gene>
    <name evidence="10" type="ORF">SAMN05444365_106136</name>
</gene>
<dbReference type="InterPro" id="IPR004358">
    <property type="entry name" value="Sig_transdc_His_kin-like_C"/>
</dbReference>
<dbReference type="Proteomes" id="UP000242415">
    <property type="component" value="Unassembled WGS sequence"/>
</dbReference>
<organism evidence="10 11">
    <name type="scientific">Micromonospora pattaloongensis</name>
    <dbReference type="NCBI Taxonomy" id="405436"/>
    <lineage>
        <taxon>Bacteria</taxon>
        <taxon>Bacillati</taxon>
        <taxon>Actinomycetota</taxon>
        <taxon>Actinomycetes</taxon>
        <taxon>Micromonosporales</taxon>
        <taxon>Micromonosporaceae</taxon>
        <taxon>Micromonospora</taxon>
    </lineage>
</organism>
<dbReference type="Gene3D" id="3.30.450.20">
    <property type="entry name" value="PAS domain"/>
    <property type="match status" value="3"/>
</dbReference>
<dbReference type="NCBIfam" id="TIGR00229">
    <property type="entry name" value="sensory_box"/>
    <property type="match status" value="2"/>
</dbReference>
<feature type="domain" description="PAS" evidence="8">
    <location>
        <begin position="34"/>
        <end position="104"/>
    </location>
</feature>
<evidence type="ECO:0000256" key="6">
    <source>
        <dbReference type="ARBA" id="ARBA00023012"/>
    </source>
</evidence>
<keyword evidence="3" id="KW-0597">Phosphoprotein</keyword>
<comment type="catalytic activity">
    <reaction evidence="1">
        <text>ATP + protein L-histidine = ADP + protein N-phospho-L-histidine.</text>
        <dbReference type="EC" id="2.7.13.3"/>
    </reaction>
</comment>
<dbReference type="PANTHER" id="PTHR43304">
    <property type="entry name" value="PHYTOCHROME-LIKE PROTEIN CPH1"/>
    <property type="match status" value="1"/>
</dbReference>
<keyword evidence="6" id="KW-0902">Two-component regulatory system</keyword>
<dbReference type="Pfam" id="PF13426">
    <property type="entry name" value="PAS_9"/>
    <property type="match status" value="1"/>
</dbReference>
<dbReference type="SMART" id="SM00091">
    <property type="entry name" value="PAS"/>
    <property type="match status" value="3"/>
</dbReference>
<dbReference type="InterPro" id="IPR001610">
    <property type="entry name" value="PAC"/>
</dbReference>
<feature type="domain" description="Histidine kinase" evidence="7">
    <location>
        <begin position="433"/>
        <end position="683"/>
    </location>
</feature>
<dbReference type="InterPro" id="IPR003594">
    <property type="entry name" value="HATPase_dom"/>
</dbReference>
<dbReference type="PROSITE" id="PS50109">
    <property type="entry name" value="HIS_KIN"/>
    <property type="match status" value="1"/>
</dbReference>
<dbReference type="OrthoDB" id="9764154at2"/>
<reference evidence="11" key="1">
    <citation type="submission" date="2016-10" db="EMBL/GenBank/DDBJ databases">
        <authorList>
            <person name="Varghese N."/>
            <person name="Submissions S."/>
        </authorList>
    </citation>
    <scope>NUCLEOTIDE SEQUENCE [LARGE SCALE GENOMIC DNA]</scope>
    <source>
        <strain evidence="11">DSM 45245</strain>
    </source>
</reference>
<dbReference type="GO" id="GO:0000160">
    <property type="term" value="P:phosphorelay signal transduction system"/>
    <property type="evidence" value="ECO:0007669"/>
    <property type="project" value="UniProtKB-KW"/>
</dbReference>
<dbReference type="EMBL" id="FNPH01000006">
    <property type="protein sequence ID" value="SDZ17062.1"/>
    <property type="molecule type" value="Genomic_DNA"/>
</dbReference>
<feature type="domain" description="PAS" evidence="8">
    <location>
        <begin position="287"/>
        <end position="339"/>
    </location>
</feature>
<name>A0A1H3QTZ5_9ACTN</name>
<protein>
    <recommendedName>
        <fullName evidence="2">histidine kinase</fullName>
        <ecNumber evidence="2">2.7.13.3</ecNumber>
    </recommendedName>
</protein>
<evidence type="ECO:0000313" key="10">
    <source>
        <dbReference type="EMBL" id="SDZ17062.1"/>
    </source>
</evidence>
<dbReference type="FunFam" id="3.30.450.20:FF:000099">
    <property type="entry name" value="Sensory box sensor histidine kinase"/>
    <property type="match status" value="1"/>
</dbReference>
<dbReference type="InterPro" id="IPR000700">
    <property type="entry name" value="PAS-assoc_C"/>
</dbReference>
<dbReference type="SUPFAM" id="SSF55785">
    <property type="entry name" value="PYP-like sensor domain (PAS domain)"/>
    <property type="match status" value="3"/>
</dbReference>
<dbReference type="Pfam" id="PF08448">
    <property type="entry name" value="PAS_4"/>
    <property type="match status" value="1"/>
</dbReference>
<evidence type="ECO:0000259" key="7">
    <source>
        <dbReference type="PROSITE" id="PS50109"/>
    </source>
</evidence>
<dbReference type="SMART" id="SM00387">
    <property type="entry name" value="HATPase_c"/>
    <property type="match status" value="1"/>
</dbReference>
<dbReference type="PANTHER" id="PTHR43304:SF1">
    <property type="entry name" value="PAC DOMAIN-CONTAINING PROTEIN"/>
    <property type="match status" value="1"/>
</dbReference>
<dbReference type="EC" id="2.7.13.3" evidence="2"/>
<evidence type="ECO:0000256" key="2">
    <source>
        <dbReference type="ARBA" id="ARBA00012438"/>
    </source>
</evidence>
<evidence type="ECO:0000256" key="4">
    <source>
        <dbReference type="ARBA" id="ARBA00022679"/>
    </source>
</evidence>
<evidence type="ECO:0000256" key="3">
    <source>
        <dbReference type="ARBA" id="ARBA00022553"/>
    </source>
</evidence>
<dbReference type="InterPro" id="IPR013655">
    <property type="entry name" value="PAS_fold_3"/>
</dbReference>
<keyword evidence="11" id="KW-1185">Reference proteome</keyword>
<dbReference type="PRINTS" id="PR00344">
    <property type="entry name" value="BCTRLSENSOR"/>
</dbReference>
<dbReference type="Gene3D" id="1.10.287.130">
    <property type="match status" value="1"/>
</dbReference>
<dbReference type="InterPro" id="IPR013656">
    <property type="entry name" value="PAS_4"/>
</dbReference>
<dbReference type="PROSITE" id="PS50112">
    <property type="entry name" value="PAS"/>
    <property type="match status" value="2"/>
</dbReference>
<sequence length="689" mass="76075">MTTGTASPRSTDAAVGSPVVAPFAAGIHGGSPLTYDDLYAMADAIPHILWATDAAGEVIYVNRRGVEYTGLRPEERRDSEWHSLIHADDADEARLSWEQAVRTETPYERDLRLRRADGEYRWHGFRTIPVRDADGRVVRWIGTATDIHDQKALEDSLRRSERQTKEMLTLLESLQAAAPVGFGFVDRDLRVVRANDVLATLGHGTMEEQIGRPLAEVLREGWPLVEPIYRRVLDTGAAVLGLEVAAPTVNDPDQVRSWFMNFYPVRVDGEIIGVGLVVVDITRRAMAEEFRSVVMDNMAEGLYTIDADGLLTSMNRAAVRMLGWEEAELRGRDVHSVVHFQRADGTPFPPDDCPLAKTRRQGRPVKVADDTFTRKDGSIFPVSYSAAPLRIGSRDRGAVVVFHDNTESRERQQRELEARHAQKLESLGRLSAGIAHEINTPIQFVGDNTRFLAEAYEEMLALLLVYRECLDGTGQEVSWDDRVARVSEAEQKADIDYLASEVPLAVAQSLEGIERVASLVRAMKSFSYKESNDRSYADLNEALHTTLTVARNEVKYVADVTLDLGEIPEVLCSLGDLNQVFLNLLVNAADAMQGKGKRGQIRVSTRTEGSMVVVSIADNGCGIPSQLQQVIFEPFFTTKEVGKGTGQGLALARAVVDQHAGTIEVNSREGEGTEFVLRLPIDGKRSGPA</sequence>
<evidence type="ECO:0000256" key="1">
    <source>
        <dbReference type="ARBA" id="ARBA00000085"/>
    </source>
</evidence>
<dbReference type="Pfam" id="PF08447">
    <property type="entry name" value="PAS_3"/>
    <property type="match status" value="1"/>
</dbReference>
<dbReference type="PROSITE" id="PS50113">
    <property type="entry name" value="PAC"/>
    <property type="match status" value="1"/>
</dbReference>
<proteinExistence type="predicted"/>